<sequence>MTRNIPIARADALDSGSRMLATVNGRSIVLFNIEGVVHAIDNACPHNGASIASGRLDGHVLQCPAHGLRFNLVSGCLVGVPGLCLTKLPVETIDGELTVRIDE</sequence>
<comment type="cofactor">
    <cofactor evidence="5">
        <name>[2Fe-2S] cluster</name>
        <dbReference type="ChEBI" id="CHEBI:190135"/>
    </cofactor>
</comment>
<dbReference type="Pfam" id="PF00355">
    <property type="entry name" value="Rieske"/>
    <property type="match status" value="1"/>
</dbReference>
<gene>
    <name evidence="8" type="ORF">BG61_10160</name>
</gene>
<proteinExistence type="inferred from homology"/>
<accession>A0A069PK30</accession>
<dbReference type="PANTHER" id="PTHR21496">
    <property type="entry name" value="FERREDOXIN-RELATED"/>
    <property type="match status" value="1"/>
</dbReference>
<reference evidence="8 9" key="1">
    <citation type="submission" date="2014-03" db="EMBL/GenBank/DDBJ databases">
        <title>Draft Genome Sequences of Four Burkholderia Strains.</title>
        <authorList>
            <person name="Liu X.Y."/>
            <person name="Li C.X."/>
            <person name="Xu J.H."/>
        </authorList>
    </citation>
    <scope>NUCLEOTIDE SEQUENCE [LARGE SCALE GENOMIC DNA]</scope>
    <source>
        <strain evidence="8 9">DSM 50014</strain>
    </source>
</reference>
<evidence type="ECO:0000313" key="9">
    <source>
        <dbReference type="Proteomes" id="UP000027466"/>
    </source>
</evidence>
<evidence type="ECO:0000256" key="4">
    <source>
        <dbReference type="ARBA" id="ARBA00023014"/>
    </source>
</evidence>
<organism evidence="8 9">
    <name type="scientific">Caballeronia glathei</name>
    <dbReference type="NCBI Taxonomy" id="60547"/>
    <lineage>
        <taxon>Bacteria</taxon>
        <taxon>Pseudomonadati</taxon>
        <taxon>Pseudomonadota</taxon>
        <taxon>Betaproteobacteria</taxon>
        <taxon>Burkholderiales</taxon>
        <taxon>Burkholderiaceae</taxon>
        <taxon>Caballeronia</taxon>
    </lineage>
</organism>
<keyword evidence="4" id="KW-0411">Iron-sulfur</keyword>
<evidence type="ECO:0000313" key="8">
    <source>
        <dbReference type="EMBL" id="KDR37646.1"/>
    </source>
</evidence>
<keyword evidence="2" id="KW-0479">Metal-binding</keyword>
<protein>
    <submittedName>
        <fullName evidence="8">(2Fe-2S)-binding protein</fullName>
    </submittedName>
</protein>
<evidence type="ECO:0000259" key="7">
    <source>
        <dbReference type="PROSITE" id="PS51296"/>
    </source>
</evidence>
<dbReference type="STRING" id="60547.GCA_000751215_03038"/>
<keyword evidence="1" id="KW-0001">2Fe-2S</keyword>
<dbReference type="PROSITE" id="PS51296">
    <property type="entry name" value="RIESKE"/>
    <property type="match status" value="1"/>
</dbReference>
<feature type="domain" description="Rieske" evidence="7">
    <location>
        <begin position="4"/>
        <end position="99"/>
    </location>
</feature>
<dbReference type="PANTHER" id="PTHR21496:SF0">
    <property type="entry name" value="RIESKE DOMAIN-CONTAINING PROTEIN"/>
    <property type="match status" value="1"/>
</dbReference>
<evidence type="ECO:0000256" key="6">
    <source>
        <dbReference type="ARBA" id="ARBA00038001"/>
    </source>
</evidence>
<dbReference type="SUPFAM" id="SSF50022">
    <property type="entry name" value="ISP domain"/>
    <property type="match status" value="1"/>
</dbReference>
<dbReference type="Gene3D" id="2.102.10.10">
    <property type="entry name" value="Rieske [2Fe-2S] iron-sulphur domain"/>
    <property type="match status" value="1"/>
</dbReference>
<name>A0A069PK30_9BURK</name>
<dbReference type="RefSeq" id="WP_035932208.1">
    <property type="nucleotide sequence ID" value="NZ_CADFFX010000063.1"/>
</dbReference>
<dbReference type="GO" id="GO:0051537">
    <property type="term" value="F:2 iron, 2 sulfur cluster binding"/>
    <property type="evidence" value="ECO:0007669"/>
    <property type="project" value="UniProtKB-KW"/>
</dbReference>
<comment type="caution">
    <text evidence="8">The sequence shown here is derived from an EMBL/GenBank/DDBJ whole genome shotgun (WGS) entry which is preliminary data.</text>
</comment>
<keyword evidence="9" id="KW-1185">Reference proteome</keyword>
<dbReference type="Proteomes" id="UP000027466">
    <property type="component" value="Unassembled WGS sequence"/>
</dbReference>
<comment type="similarity">
    <text evidence="6">Belongs to the bacterial ring-hydroxylating dioxygenase ferredoxin component family.</text>
</comment>
<evidence type="ECO:0000256" key="1">
    <source>
        <dbReference type="ARBA" id="ARBA00022714"/>
    </source>
</evidence>
<evidence type="ECO:0000256" key="2">
    <source>
        <dbReference type="ARBA" id="ARBA00022723"/>
    </source>
</evidence>
<dbReference type="AlphaFoldDB" id="A0A069PK30"/>
<dbReference type="InterPro" id="IPR017941">
    <property type="entry name" value="Rieske_2Fe-2S"/>
</dbReference>
<dbReference type="InterPro" id="IPR036922">
    <property type="entry name" value="Rieske_2Fe-2S_sf"/>
</dbReference>
<evidence type="ECO:0000256" key="5">
    <source>
        <dbReference type="ARBA" id="ARBA00034078"/>
    </source>
</evidence>
<dbReference type="GO" id="GO:0046872">
    <property type="term" value="F:metal ion binding"/>
    <property type="evidence" value="ECO:0007669"/>
    <property type="project" value="UniProtKB-KW"/>
</dbReference>
<dbReference type="EMBL" id="JFHC01000174">
    <property type="protein sequence ID" value="KDR37646.1"/>
    <property type="molecule type" value="Genomic_DNA"/>
</dbReference>
<evidence type="ECO:0000256" key="3">
    <source>
        <dbReference type="ARBA" id="ARBA00023004"/>
    </source>
</evidence>
<keyword evidence="3" id="KW-0408">Iron</keyword>